<keyword evidence="2" id="KW-0805">Transcription regulation</keyword>
<dbReference type="InterPro" id="IPR023772">
    <property type="entry name" value="DNA-bd_HTH_TetR-type_CS"/>
</dbReference>
<dbReference type="OrthoDB" id="9809772at2"/>
<evidence type="ECO:0000259" key="6">
    <source>
        <dbReference type="PROSITE" id="PS50977"/>
    </source>
</evidence>
<keyword evidence="4" id="KW-0804">Transcription</keyword>
<protein>
    <submittedName>
        <fullName evidence="7">TetR/AcrR family transcriptional regulator</fullName>
    </submittedName>
</protein>
<reference evidence="7 8" key="1">
    <citation type="submission" date="2019-03" db="EMBL/GenBank/DDBJ databases">
        <title>Paraburkholderia sp. 7MH5, isolated from subtropical forest soil.</title>
        <authorList>
            <person name="Gao Z.-H."/>
            <person name="Qiu L.-H."/>
        </authorList>
    </citation>
    <scope>NUCLEOTIDE SEQUENCE [LARGE SCALE GENOMIC DNA]</scope>
    <source>
        <strain evidence="7 8">7MH5</strain>
    </source>
</reference>
<dbReference type="PANTHER" id="PTHR30055">
    <property type="entry name" value="HTH-TYPE TRANSCRIPTIONAL REGULATOR RUTR"/>
    <property type="match status" value="1"/>
</dbReference>
<dbReference type="PROSITE" id="PS01081">
    <property type="entry name" value="HTH_TETR_1"/>
    <property type="match status" value="1"/>
</dbReference>
<dbReference type="RefSeq" id="WP_134756288.1">
    <property type="nucleotide sequence ID" value="NZ_CP038150.1"/>
</dbReference>
<dbReference type="SUPFAM" id="SSF46689">
    <property type="entry name" value="Homeodomain-like"/>
    <property type="match status" value="1"/>
</dbReference>
<dbReference type="KEGG" id="ppai:E1956_30655"/>
<dbReference type="Gene3D" id="1.10.357.10">
    <property type="entry name" value="Tetracycline Repressor, domain 2"/>
    <property type="match status" value="1"/>
</dbReference>
<name>A0A4P7D4M1_9BURK</name>
<feature type="domain" description="HTH tetR-type" evidence="6">
    <location>
        <begin position="18"/>
        <end position="78"/>
    </location>
</feature>
<dbReference type="Proteomes" id="UP000295727">
    <property type="component" value="Chromosome 3"/>
</dbReference>
<keyword evidence="1" id="KW-0678">Repressor</keyword>
<dbReference type="EMBL" id="CP038150">
    <property type="protein sequence ID" value="QBR01542.1"/>
    <property type="molecule type" value="Genomic_DNA"/>
</dbReference>
<proteinExistence type="predicted"/>
<dbReference type="AlphaFoldDB" id="A0A4P7D4M1"/>
<keyword evidence="8" id="KW-1185">Reference proteome</keyword>
<dbReference type="GO" id="GO:0000976">
    <property type="term" value="F:transcription cis-regulatory region binding"/>
    <property type="evidence" value="ECO:0007669"/>
    <property type="project" value="TreeGrafter"/>
</dbReference>
<sequence>MATVNLERRSEIGQQRRERTRQRLIDAAAELFAKDGFDAVTTDHIIAAAQVARGTFYNHFDTKEALLLAMGRDFFDGYEAAILEATREVDDPLERIAIRVRTMYQRAVDSPLYGWLMVRLLPLGPVGTRNRQHLEADLLATRERGDATFASLQVAVDLVQGPLTICVRNALLGGHGYPIDELIASILRGIGAAPERAVRVATGR</sequence>
<dbReference type="PRINTS" id="PR00455">
    <property type="entry name" value="HTHTETR"/>
</dbReference>
<evidence type="ECO:0000256" key="3">
    <source>
        <dbReference type="ARBA" id="ARBA00023125"/>
    </source>
</evidence>
<dbReference type="PANTHER" id="PTHR30055:SF234">
    <property type="entry name" value="HTH-TYPE TRANSCRIPTIONAL REGULATOR BETI"/>
    <property type="match status" value="1"/>
</dbReference>
<dbReference type="GO" id="GO:0003700">
    <property type="term" value="F:DNA-binding transcription factor activity"/>
    <property type="evidence" value="ECO:0007669"/>
    <property type="project" value="TreeGrafter"/>
</dbReference>
<evidence type="ECO:0000256" key="1">
    <source>
        <dbReference type="ARBA" id="ARBA00022491"/>
    </source>
</evidence>
<keyword evidence="3 5" id="KW-0238">DNA-binding</keyword>
<evidence type="ECO:0000256" key="2">
    <source>
        <dbReference type="ARBA" id="ARBA00023015"/>
    </source>
</evidence>
<gene>
    <name evidence="7" type="ORF">E1956_30655</name>
</gene>
<dbReference type="PROSITE" id="PS50977">
    <property type="entry name" value="HTH_TETR_2"/>
    <property type="match status" value="1"/>
</dbReference>
<dbReference type="InterPro" id="IPR001647">
    <property type="entry name" value="HTH_TetR"/>
</dbReference>
<evidence type="ECO:0000256" key="4">
    <source>
        <dbReference type="ARBA" id="ARBA00023163"/>
    </source>
</evidence>
<dbReference type="InterPro" id="IPR050109">
    <property type="entry name" value="HTH-type_TetR-like_transc_reg"/>
</dbReference>
<accession>A0A4P7D4M1</accession>
<dbReference type="InterPro" id="IPR009057">
    <property type="entry name" value="Homeodomain-like_sf"/>
</dbReference>
<evidence type="ECO:0000313" key="7">
    <source>
        <dbReference type="EMBL" id="QBR01542.1"/>
    </source>
</evidence>
<organism evidence="7 8">
    <name type="scientific">Paraburkholderia pallida</name>
    <dbReference type="NCBI Taxonomy" id="2547399"/>
    <lineage>
        <taxon>Bacteria</taxon>
        <taxon>Pseudomonadati</taxon>
        <taxon>Pseudomonadota</taxon>
        <taxon>Betaproteobacteria</taxon>
        <taxon>Burkholderiales</taxon>
        <taxon>Burkholderiaceae</taxon>
        <taxon>Paraburkholderia</taxon>
    </lineage>
</organism>
<dbReference type="Pfam" id="PF00440">
    <property type="entry name" value="TetR_N"/>
    <property type="match status" value="1"/>
</dbReference>
<feature type="DNA-binding region" description="H-T-H motif" evidence="5">
    <location>
        <begin position="41"/>
        <end position="60"/>
    </location>
</feature>
<evidence type="ECO:0000313" key="8">
    <source>
        <dbReference type="Proteomes" id="UP000295727"/>
    </source>
</evidence>
<evidence type="ECO:0000256" key="5">
    <source>
        <dbReference type="PROSITE-ProRule" id="PRU00335"/>
    </source>
</evidence>